<reference evidence="2 3" key="1">
    <citation type="submission" date="2019-06" db="EMBL/GenBank/DDBJ databases">
        <title>Pac Bio to generate improved reference genome sequences for organisms with transposon mutant libraries (support for FEBA project).</title>
        <authorList>
            <person name="Blow M."/>
        </authorList>
    </citation>
    <scope>NUCLEOTIDE SEQUENCE [LARGE SCALE GENOMIC DNA]</scope>
    <source>
        <strain evidence="2 3">USDA 1844</strain>
    </source>
</reference>
<gene>
    <name evidence="2" type="ORF">BCL32_2880</name>
</gene>
<evidence type="ECO:0000256" key="1">
    <source>
        <dbReference type="SAM" id="MobiDB-lite"/>
    </source>
</evidence>
<feature type="region of interest" description="Disordered" evidence="1">
    <location>
        <begin position="42"/>
        <end position="72"/>
    </location>
</feature>
<dbReference type="EMBL" id="VISO01000002">
    <property type="protein sequence ID" value="TVZ74491.1"/>
    <property type="molecule type" value="Genomic_DNA"/>
</dbReference>
<name>A0A559TIS2_9HYPH</name>
<organism evidence="2 3">
    <name type="scientific">Rhizobium mongolense USDA 1844</name>
    <dbReference type="NCBI Taxonomy" id="1079460"/>
    <lineage>
        <taxon>Bacteria</taxon>
        <taxon>Pseudomonadati</taxon>
        <taxon>Pseudomonadota</taxon>
        <taxon>Alphaproteobacteria</taxon>
        <taxon>Hyphomicrobiales</taxon>
        <taxon>Rhizobiaceae</taxon>
        <taxon>Rhizobium/Agrobacterium group</taxon>
        <taxon>Rhizobium</taxon>
    </lineage>
</organism>
<comment type="caution">
    <text evidence="2">The sequence shown here is derived from an EMBL/GenBank/DDBJ whole genome shotgun (WGS) entry which is preliminary data.</text>
</comment>
<dbReference type="Proteomes" id="UP000319824">
    <property type="component" value="Unassembled WGS sequence"/>
</dbReference>
<feature type="compositionally biased region" description="Basic and acidic residues" evidence="1">
    <location>
        <begin position="42"/>
        <end position="51"/>
    </location>
</feature>
<sequence>MALIRCIFLQSVRSSFVAIDGWMTTKPELIDTGSDERFVGRNEKGQFKESDDVGGSLFHKSPPNGKNQGKAW</sequence>
<dbReference type="AlphaFoldDB" id="A0A559TIS2"/>
<proteinExistence type="predicted"/>
<evidence type="ECO:0000313" key="2">
    <source>
        <dbReference type="EMBL" id="TVZ74491.1"/>
    </source>
</evidence>
<protein>
    <submittedName>
        <fullName evidence="2">Uncharacterized protein</fullName>
    </submittedName>
</protein>
<accession>A0A559TIS2</accession>
<evidence type="ECO:0000313" key="3">
    <source>
        <dbReference type="Proteomes" id="UP000319824"/>
    </source>
</evidence>